<dbReference type="RefSeq" id="WP_313875540.1">
    <property type="nucleotide sequence ID" value="NZ_JAVBIK010000001.1"/>
</dbReference>
<dbReference type="InterPro" id="IPR027417">
    <property type="entry name" value="P-loop_NTPase"/>
</dbReference>
<reference evidence="5 6" key="1">
    <citation type="submission" date="2023-08" db="EMBL/GenBank/DDBJ databases">
        <title>Rhodoferax potami sp. nov. and Rhodoferax mekongensis sp. nov., isolated from the Mekong River in Thailand.</title>
        <authorList>
            <person name="Kitikhun S."/>
            <person name="Charoenyingcharoen P."/>
            <person name="Siriarchawattana P."/>
            <person name="Likhitrattanapisal S."/>
            <person name="Nilsakha T."/>
            <person name="Chanpet A."/>
            <person name="Rattanawaree P."/>
            <person name="Ingsriswang S."/>
        </authorList>
    </citation>
    <scope>NUCLEOTIDE SEQUENCE [LARGE SCALE GENOMIC DNA]</scope>
    <source>
        <strain evidence="5 6">TBRC 17660</strain>
    </source>
</reference>
<dbReference type="InterPro" id="IPR052705">
    <property type="entry name" value="Gliding_Motility_GTPase"/>
</dbReference>
<protein>
    <submittedName>
        <fullName evidence="5">ATP/GTP-binding protein</fullName>
    </submittedName>
</protein>
<dbReference type="Pfam" id="PF03029">
    <property type="entry name" value="ATP_bind_1"/>
    <property type="match status" value="1"/>
</dbReference>
<proteinExistence type="inferred from homology"/>
<comment type="caution">
    <text evidence="5">The sequence shown here is derived from an EMBL/GenBank/DDBJ whole genome shotgun (WGS) entry which is preliminary data.</text>
</comment>
<evidence type="ECO:0000256" key="2">
    <source>
        <dbReference type="ARBA" id="ARBA00022741"/>
    </source>
</evidence>
<evidence type="ECO:0000256" key="4">
    <source>
        <dbReference type="ARBA" id="ARBA00023134"/>
    </source>
</evidence>
<dbReference type="SUPFAM" id="SSF52540">
    <property type="entry name" value="P-loop containing nucleoside triphosphate hydrolases"/>
    <property type="match status" value="1"/>
</dbReference>
<name>A0ABU3KR43_9BURK</name>
<dbReference type="EMBL" id="JAVBIK010000001">
    <property type="protein sequence ID" value="MDT7519892.1"/>
    <property type="molecule type" value="Genomic_DNA"/>
</dbReference>
<accession>A0ABU3KR43</accession>
<comment type="similarity">
    <text evidence="1">Belongs to the GPN-loop GTPase family.</text>
</comment>
<evidence type="ECO:0000313" key="6">
    <source>
        <dbReference type="Proteomes" id="UP001321700"/>
    </source>
</evidence>
<gene>
    <name evidence="5" type="ORF">RAE19_14435</name>
</gene>
<sequence>MREHKILITGTMGAGKTTAIAAISDTPPITTDVVNTDTTHTKAKTTVGLDFGTVQLDSGERLRIFGTPGQERFDFLWGVLATNALGIIILVDNSRPTPLQDLNKYLEGFHKELQNSPCVIGVGRTETHLSPSIDDYADFLFEHNHLIPIIPVDVRRRSDVLLLIDSLLMQVEAMD</sequence>
<keyword evidence="6" id="KW-1185">Reference proteome</keyword>
<dbReference type="Gene3D" id="3.40.50.300">
    <property type="entry name" value="P-loop containing nucleotide triphosphate hydrolases"/>
    <property type="match status" value="1"/>
</dbReference>
<dbReference type="Proteomes" id="UP001321700">
    <property type="component" value="Unassembled WGS sequence"/>
</dbReference>
<keyword evidence="3" id="KW-0378">Hydrolase</keyword>
<keyword evidence="4" id="KW-0342">GTP-binding</keyword>
<evidence type="ECO:0000313" key="5">
    <source>
        <dbReference type="EMBL" id="MDT7519892.1"/>
    </source>
</evidence>
<dbReference type="PANTHER" id="PTHR42708">
    <property type="entry name" value="ATP/GTP-BINDING PROTEIN-RELATED"/>
    <property type="match status" value="1"/>
</dbReference>
<dbReference type="PANTHER" id="PTHR42708:SF1">
    <property type="entry name" value="GLIDING MOTILITY PROTEIN MGLA"/>
    <property type="match status" value="1"/>
</dbReference>
<evidence type="ECO:0000256" key="3">
    <source>
        <dbReference type="ARBA" id="ARBA00022801"/>
    </source>
</evidence>
<organism evidence="5 6">
    <name type="scientific">Rhodoferax potami</name>
    <dbReference type="NCBI Taxonomy" id="3068338"/>
    <lineage>
        <taxon>Bacteria</taxon>
        <taxon>Pseudomonadati</taxon>
        <taxon>Pseudomonadota</taxon>
        <taxon>Betaproteobacteria</taxon>
        <taxon>Burkholderiales</taxon>
        <taxon>Comamonadaceae</taxon>
        <taxon>Rhodoferax</taxon>
    </lineage>
</organism>
<keyword evidence="2" id="KW-0547">Nucleotide-binding</keyword>
<dbReference type="InterPro" id="IPR004130">
    <property type="entry name" value="Gpn"/>
</dbReference>
<evidence type="ECO:0000256" key="1">
    <source>
        <dbReference type="ARBA" id="ARBA00005290"/>
    </source>
</evidence>